<evidence type="ECO:0000259" key="3">
    <source>
        <dbReference type="Pfam" id="PF02541"/>
    </source>
</evidence>
<comment type="caution">
    <text evidence="4">The sequence shown here is derived from an EMBL/GenBank/DDBJ whole genome shotgun (WGS) entry which is preliminary data.</text>
</comment>
<dbReference type="RefSeq" id="WP_056761044.1">
    <property type="nucleotide sequence ID" value="NZ_LRIE01000039.1"/>
</dbReference>
<gene>
    <name evidence="4" type="primary">ppx</name>
    <name evidence="4" type="ORF">OJAG_04350</name>
</gene>
<evidence type="ECO:0000256" key="2">
    <source>
        <dbReference type="ARBA" id="ARBA00022801"/>
    </source>
</evidence>
<dbReference type="PANTHER" id="PTHR30005">
    <property type="entry name" value="EXOPOLYPHOSPHATASE"/>
    <property type="match status" value="1"/>
</dbReference>
<dbReference type="InterPro" id="IPR043129">
    <property type="entry name" value="ATPase_NBD"/>
</dbReference>
<dbReference type="OrthoDB" id="9793035at2"/>
<evidence type="ECO:0000313" key="5">
    <source>
        <dbReference type="Proteomes" id="UP000076447"/>
    </source>
</evidence>
<dbReference type="PANTHER" id="PTHR30005:SF0">
    <property type="entry name" value="RETROGRADE REGULATION PROTEIN 2"/>
    <property type="match status" value="1"/>
</dbReference>
<dbReference type="EMBL" id="LRIE01000039">
    <property type="protein sequence ID" value="KZM36855.1"/>
    <property type="molecule type" value="Genomic_DNA"/>
</dbReference>
<dbReference type="InterPro" id="IPR050273">
    <property type="entry name" value="GppA/Ppx_hydrolase"/>
</dbReference>
<dbReference type="CDD" id="cd24056">
    <property type="entry name" value="ASKHA_NBD_MtPPX1-like"/>
    <property type="match status" value="1"/>
</dbReference>
<dbReference type="Gene3D" id="3.30.420.150">
    <property type="entry name" value="Exopolyphosphatase. Domain 2"/>
    <property type="match status" value="1"/>
</dbReference>
<comment type="similarity">
    <text evidence="1">Belongs to the GppA/Ppx family.</text>
</comment>
<dbReference type="Gene3D" id="3.30.420.40">
    <property type="match status" value="1"/>
</dbReference>
<dbReference type="InterPro" id="IPR003695">
    <property type="entry name" value="Ppx_GppA_N"/>
</dbReference>
<dbReference type="STRING" id="43678.OJAG_04350"/>
<dbReference type="FunFam" id="3.30.420.150:FF:000006">
    <property type="entry name" value="Ppx/GppA family phosphatase"/>
    <property type="match status" value="1"/>
</dbReference>
<evidence type="ECO:0000256" key="1">
    <source>
        <dbReference type="ARBA" id="ARBA00007125"/>
    </source>
</evidence>
<dbReference type="AlphaFoldDB" id="A0A163SX96"/>
<dbReference type="Pfam" id="PF02541">
    <property type="entry name" value="Ppx-GppA"/>
    <property type="match status" value="1"/>
</dbReference>
<feature type="domain" description="Ppx/GppA phosphatase N-terminal" evidence="3">
    <location>
        <begin position="25"/>
        <end position="305"/>
    </location>
</feature>
<dbReference type="GO" id="GO:0004309">
    <property type="term" value="F:exopolyphosphatase activity"/>
    <property type="evidence" value="ECO:0007669"/>
    <property type="project" value="UniProtKB-EC"/>
</dbReference>
<name>A0A163SX96_9CELL</name>
<dbReference type="PATRIC" id="fig|43678.3.peg.464"/>
<dbReference type="SUPFAM" id="SSF53067">
    <property type="entry name" value="Actin-like ATPase domain"/>
    <property type="match status" value="2"/>
</dbReference>
<accession>A0A163SX96</accession>
<protein>
    <submittedName>
        <fullName evidence="4">Exopolyphosphatase</fullName>
        <ecNumber evidence="4">3.6.1.11</ecNumber>
    </submittedName>
</protein>
<organism evidence="4 5">
    <name type="scientific">Oerskovia enterophila</name>
    <dbReference type="NCBI Taxonomy" id="43678"/>
    <lineage>
        <taxon>Bacteria</taxon>
        <taxon>Bacillati</taxon>
        <taxon>Actinomycetota</taxon>
        <taxon>Actinomycetes</taxon>
        <taxon>Micrococcales</taxon>
        <taxon>Cellulomonadaceae</taxon>
        <taxon>Oerskovia</taxon>
    </lineage>
</organism>
<sequence length="307" mass="32902">MRLGVLDIGSNTVHMLVVDAVRGARPDPAASGRSVVRLMRYLQPDGSISAEGVDALLEAADRAAALAREYEVDESLALATSALREATNGPEVLAAIEERVGVPIEVLSGPEEARLTFLAARRWHGWASGRLMVLDIGGGSLEIASGLDEEPDVAVSVPLGAGRMTIEHLPDDPPTAHQVAALRSHVRGVLAEALGEIKALPRPDHVVATSKTFRSLARLAGMKVAVVGPEERWRMERSQLSDWVPRLARIPAAGRTELPGITAERTYQIVAGGVVAEETMKALRVAEVEICPWALREGAILRRLDQI</sequence>
<proteinExistence type="inferred from homology"/>
<evidence type="ECO:0000313" key="4">
    <source>
        <dbReference type="EMBL" id="KZM36855.1"/>
    </source>
</evidence>
<dbReference type="Proteomes" id="UP000076447">
    <property type="component" value="Unassembled WGS sequence"/>
</dbReference>
<dbReference type="EC" id="3.6.1.11" evidence="4"/>
<keyword evidence="2 4" id="KW-0378">Hydrolase</keyword>
<reference evidence="4 5" key="1">
    <citation type="submission" date="2016-01" db="EMBL/GenBank/DDBJ databases">
        <title>Genome sequence of Oerskovia enterophila VJag, an agar and cellulose degrading bacterium.</title>
        <authorList>
            <person name="Poehlein A."/>
            <person name="Jag V."/>
            <person name="Bengelsdorf F."/>
            <person name="Duerre P."/>
            <person name="Daniel R."/>
        </authorList>
    </citation>
    <scope>NUCLEOTIDE SEQUENCE [LARGE SCALE GENOMIC DNA]</scope>
    <source>
        <strain evidence="4 5">VJag</strain>
    </source>
</reference>